<feature type="domain" description="Hemicentin/VWA7 galactose-binding" evidence="6">
    <location>
        <begin position="486"/>
        <end position="581"/>
    </location>
</feature>
<proteinExistence type="predicted"/>
<evidence type="ECO:0000256" key="2">
    <source>
        <dbReference type="ARBA" id="ARBA00022525"/>
    </source>
</evidence>
<evidence type="ECO:0000256" key="3">
    <source>
        <dbReference type="ARBA" id="ARBA00022729"/>
    </source>
</evidence>
<comment type="subcellular location">
    <subcellularLocation>
        <location evidence="1">Secreted</location>
    </subcellularLocation>
</comment>
<gene>
    <name evidence="10" type="ORF">WMY93_008049</name>
</gene>
<evidence type="ECO:0000256" key="1">
    <source>
        <dbReference type="ARBA" id="ARBA00004613"/>
    </source>
</evidence>
<evidence type="ECO:0008006" key="12">
    <source>
        <dbReference type="Google" id="ProtNLM"/>
    </source>
</evidence>
<dbReference type="InterPro" id="IPR052577">
    <property type="entry name" value="VWA7"/>
</dbReference>
<feature type="domain" description="VWA7 Ig-like" evidence="7">
    <location>
        <begin position="1547"/>
        <end position="1619"/>
    </location>
</feature>
<feature type="signal peptide" evidence="5">
    <location>
        <begin position="1"/>
        <end position="18"/>
    </location>
</feature>
<feature type="domain" description="VWA7 N-terminal" evidence="9">
    <location>
        <begin position="890"/>
        <end position="1101"/>
    </location>
</feature>
<evidence type="ECO:0000259" key="6">
    <source>
        <dbReference type="Pfam" id="PF23560"/>
    </source>
</evidence>
<dbReference type="Pfam" id="PF23619">
    <property type="entry name" value="Ig_VWA7"/>
    <property type="match status" value="2"/>
</dbReference>
<dbReference type="Proteomes" id="UP001460270">
    <property type="component" value="Unassembled WGS sequence"/>
</dbReference>
<dbReference type="SUPFAM" id="SSF53300">
    <property type="entry name" value="vWA-like"/>
    <property type="match status" value="2"/>
</dbReference>
<feature type="domain" description="VWA7 Ig-like" evidence="7">
    <location>
        <begin position="702"/>
        <end position="798"/>
    </location>
</feature>
<protein>
    <recommendedName>
        <fullName evidence="12">von Willebrand factor A domain-containing protein 7-like</fullName>
    </recommendedName>
</protein>
<keyword evidence="4" id="KW-0325">Glycoprotein</keyword>
<feature type="domain" description="Hemicentin/VWA7 galactose-binding" evidence="6">
    <location>
        <begin position="1305"/>
        <end position="1400"/>
    </location>
</feature>
<dbReference type="PANTHER" id="PTHR14905">
    <property type="entry name" value="NG37"/>
    <property type="match status" value="1"/>
</dbReference>
<sequence length="1743" mass="187175">MSGLFLLTFLFLLPGAMGFKIIKSPIWSHQEITERAILNVTTHACRAVAEANGLGFTFPASLTLDNVLAACSAKGARKKIARNISKMRNKNAAVDLLFLSSKRHFDDEDFVGGKKLITDGLDAVKASIKKDNMKSARDKLAKILHTLQDFYSHSNWIELGNDKPNSNVISKSDSIGNIADKNRPTCRDCDGNDCTNNILENILRENILTSGYFLTKPIGAGKCSHGGFPDTSALFSPKGGINKDTSTSSHGHLHDKAATVAVAASSELLNDVRGAAGDREFLRMLGIVSGNALCFVIDTTGSMGDDIAAVREATAEIINKRLGTTDEPSVYILVPFNDPDFGPLMRTTDPEAFKKAINALTPHDGGDAPEMSLSGLQLALTNAPYGSEIYLFTDAGAKDAHLKSTVIALIERTESVVNFMLTSLFSSRRRRADSGNQQTGVRLSGVDSQVYKDLAVASGGQAVEVTKSQLLEATNAILETSTSFVVTLLQTVRDPGKPENFTFTVDETVTNLTIYITGTGNDFSLISPTGVVQESTSTTGSLITSTVAVGNLKTLMLKTEVGLWEMRMRSTNPYNLKITARTPIDFFFSFMQSIEGPSEGYIEVENRPKAGANGTMSVKLLGSDTANVTEVTLVFKSGSGQVKGTIVSQDNGQYLVQFDKIPSQEFTVVVRGQISQSSTRSVQPEFQRQSTTNIRASSVSVTTSDETNVIEPGATLSVNFTVSTNGSGGTFTIRATNDQSFTLTFPSTLEVASGGSTVGTLQLTAPSDTDSGTVVTLTIEAQSPDGDVNYVVLTVTVLKEVTDVTRPTCELLSIRDNCTQMCSNSTWELSVRLSDGENGTGIERVYVRQGSGTFNKTVNTDNDTIASYEASCCSSTVDIVAVDVVGNASLTLDNVLAACSAQEARRKFGINMFVMKFKNADVDSKFLSSQQHFDDENFDGGKKLITDGLDAVKASIKKDNMNSARDKLAEILHTLQDFYSHSNWIELGNDKPNSNVISKSDSIGKIADKNRPTCKCEGDVCTNQILPAILTENVLTSGYYMSKPTGKCRHGDIPGAKEGINKDTLTSSHGHLHDKAATVAVAASSELLNDVRGAAGDSEFLRMLGVVSGNALCFVIDTTGSMYNDIAAVREVTAEIINKRLGTTDEPSVYILVPFNDPDFGPLMRTTDPEEFKKAINALTPNGGGDLPEMSLSGLQLALTNAPYGSTIFLFTDAAAKDAHLKSTVTALIERTESEVNFMITSFSSLRRRRADSGNQQTGVRLSGVDSQVYKDLAVASGGQAVEVTKSQLLEATNAVLQTSTSNVVTLLQTVRDPGKSENFTFTVDETVTNLTIYITGTGNDFSLISPTGVVQESTSTTGSLITSTVAVGNLKTLMLKTEVGLWEMRMRSTNSYNLKIIARTPIDFFFSFMQSVEGPSEGYIAVENRPKAGANGTMSVTLLGSDTANVTEVILVFTSGSGQVKGMIVSQDNGQYLVQFDKIPSEEFTVVVRGQISQSSARSVQSEFQRQSTTNIRASSVSVTTVSIASTIEIKVMSNLVCELHCVHQWFRGNFTIRATNDQSFTSTFPSTLEVASGGSTVGTLQLTAPSDTDSGTVVTLTIEAQSPDGDVNYVVLTVTVLKEVTDVTRPTCELLSIRDNCTQMCSNSTWELSVRLSDGENGTGIERVYVRQGSGTFNKTVNTDNDTIASYEASCCSSTVDIVAVDVVGNRPATLRHKFASSVVSFDAEFCSEEAQVMDVSHFRG</sequence>
<dbReference type="Pfam" id="PF23560">
    <property type="entry name" value="GBD_Hemicentin"/>
    <property type="match status" value="2"/>
</dbReference>
<dbReference type="InterPro" id="IPR057615">
    <property type="entry name" value="Ig_VWA7"/>
</dbReference>
<dbReference type="GO" id="GO:0005576">
    <property type="term" value="C:extracellular region"/>
    <property type="evidence" value="ECO:0007669"/>
    <property type="project" value="UniProtKB-SubCell"/>
</dbReference>
<evidence type="ECO:0000313" key="11">
    <source>
        <dbReference type="Proteomes" id="UP001460270"/>
    </source>
</evidence>
<accession>A0AAW0PTH1</accession>
<dbReference type="Pfam" id="PF25106">
    <property type="entry name" value="VWA_4"/>
    <property type="match status" value="2"/>
</dbReference>
<dbReference type="Gene3D" id="3.40.50.410">
    <property type="entry name" value="von Willebrand factor, type A domain"/>
    <property type="match status" value="2"/>
</dbReference>
<dbReference type="Pfam" id="PF25107">
    <property type="entry name" value="VWA7_N"/>
    <property type="match status" value="2"/>
</dbReference>
<evidence type="ECO:0000256" key="5">
    <source>
        <dbReference type="SAM" id="SignalP"/>
    </source>
</evidence>
<dbReference type="InterPro" id="IPR036465">
    <property type="entry name" value="vWFA_dom_sf"/>
</dbReference>
<dbReference type="EMBL" id="JBBPFD010000005">
    <property type="protein sequence ID" value="KAK7925739.1"/>
    <property type="molecule type" value="Genomic_DNA"/>
</dbReference>
<evidence type="ECO:0000256" key="4">
    <source>
        <dbReference type="ARBA" id="ARBA00023180"/>
    </source>
</evidence>
<name>A0AAW0PTH1_9GOBI</name>
<dbReference type="InterPro" id="IPR056475">
    <property type="entry name" value="GBD_Hemicentin/VWA7"/>
</dbReference>
<evidence type="ECO:0000259" key="8">
    <source>
        <dbReference type="Pfam" id="PF25106"/>
    </source>
</evidence>
<feature type="domain" description="Hemicentin-1-like von Willebrand factor A" evidence="8">
    <location>
        <begin position="1111"/>
        <end position="1286"/>
    </location>
</feature>
<organism evidence="10 11">
    <name type="scientific">Mugilogobius chulae</name>
    <name type="common">yellowstripe goby</name>
    <dbReference type="NCBI Taxonomy" id="88201"/>
    <lineage>
        <taxon>Eukaryota</taxon>
        <taxon>Metazoa</taxon>
        <taxon>Chordata</taxon>
        <taxon>Craniata</taxon>
        <taxon>Vertebrata</taxon>
        <taxon>Euteleostomi</taxon>
        <taxon>Actinopterygii</taxon>
        <taxon>Neopterygii</taxon>
        <taxon>Teleostei</taxon>
        <taxon>Neoteleostei</taxon>
        <taxon>Acanthomorphata</taxon>
        <taxon>Gobiaria</taxon>
        <taxon>Gobiiformes</taxon>
        <taxon>Gobioidei</taxon>
        <taxon>Gobiidae</taxon>
        <taxon>Gobionellinae</taxon>
        <taxon>Mugilogobius</taxon>
    </lineage>
</organism>
<feature type="chain" id="PRO_5043934378" description="von Willebrand factor A domain-containing protein 7-like" evidence="5">
    <location>
        <begin position="19"/>
        <end position="1743"/>
    </location>
</feature>
<feature type="domain" description="VWA7 N-terminal" evidence="9">
    <location>
        <begin position="62"/>
        <end position="282"/>
    </location>
</feature>
<dbReference type="PANTHER" id="PTHR14905:SF18">
    <property type="entry name" value="VON WILLEBRAND FACTOR A DOMAIN-CONTAINING 10, TANDEM DUPLICATE 1-RELATED"/>
    <property type="match status" value="1"/>
</dbReference>
<keyword evidence="11" id="KW-1185">Reference proteome</keyword>
<keyword evidence="3 5" id="KW-0732">Signal</keyword>
<feature type="domain" description="Hemicentin-1-like von Willebrand factor A" evidence="8">
    <location>
        <begin position="292"/>
        <end position="467"/>
    </location>
</feature>
<reference evidence="11" key="1">
    <citation type="submission" date="2024-04" db="EMBL/GenBank/DDBJ databases">
        <title>Salinicola lusitanus LLJ914,a marine bacterium isolated from the Okinawa Trough.</title>
        <authorList>
            <person name="Li J."/>
        </authorList>
    </citation>
    <scope>NUCLEOTIDE SEQUENCE [LARGE SCALE GENOMIC DNA]</scope>
</reference>
<dbReference type="CDD" id="cd00198">
    <property type="entry name" value="vWFA"/>
    <property type="match status" value="2"/>
</dbReference>
<evidence type="ECO:0000259" key="7">
    <source>
        <dbReference type="Pfam" id="PF23619"/>
    </source>
</evidence>
<evidence type="ECO:0000259" key="9">
    <source>
        <dbReference type="Pfam" id="PF25107"/>
    </source>
</evidence>
<dbReference type="InterPro" id="IPR056861">
    <property type="entry name" value="HMCN1-like_VWA"/>
</dbReference>
<evidence type="ECO:0000313" key="10">
    <source>
        <dbReference type="EMBL" id="KAK7925739.1"/>
    </source>
</evidence>
<keyword evidence="2" id="KW-0964">Secreted</keyword>
<dbReference type="InterPro" id="IPR056862">
    <property type="entry name" value="VWA7_N"/>
</dbReference>
<comment type="caution">
    <text evidence="10">The sequence shown here is derived from an EMBL/GenBank/DDBJ whole genome shotgun (WGS) entry which is preliminary data.</text>
</comment>